<keyword evidence="4" id="KW-1185">Reference proteome</keyword>
<feature type="transmembrane region" description="Helical" evidence="2">
    <location>
        <begin position="322"/>
        <end position="345"/>
    </location>
</feature>
<feature type="transmembrane region" description="Helical" evidence="2">
    <location>
        <begin position="378"/>
        <end position="400"/>
    </location>
</feature>
<feature type="transmembrane region" description="Helical" evidence="2">
    <location>
        <begin position="224"/>
        <end position="246"/>
    </location>
</feature>
<comment type="caution">
    <text evidence="3">The sequence shown here is derived from an EMBL/GenBank/DDBJ whole genome shotgun (WGS) entry which is preliminary data.</text>
</comment>
<feature type="transmembrane region" description="Helical" evidence="2">
    <location>
        <begin position="420"/>
        <end position="445"/>
    </location>
</feature>
<dbReference type="Pfam" id="PF07907">
    <property type="entry name" value="YibE_F"/>
    <property type="match status" value="1"/>
</dbReference>
<accession>A0A840IEV9</accession>
<keyword evidence="2" id="KW-0812">Transmembrane</keyword>
<dbReference type="AlphaFoldDB" id="A0A840IEV9"/>
<feature type="transmembrane region" description="Helical" evidence="2">
    <location>
        <begin position="280"/>
        <end position="302"/>
    </location>
</feature>
<feature type="compositionally biased region" description="Basic and acidic residues" evidence="1">
    <location>
        <begin position="1"/>
        <end position="12"/>
    </location>
</feature>
<feature type="compositionally biased region" description="Basic and acidic residues" evidence="1">
    <location>
        <begin position="30"/>
        <end position="47"/>
    </location>
</feature>
<evidence type="ECO:0000256" key="2">
    <source>
        <dbReference type="SAM" id="Phobius"/>
    </source>
</evidence>
<feature type="transmembrane region" description="Helical" evidence="2">
    <location>
        <begin position="79"/>
        <end position="99"/>
    </location>
</feature>
<evidence type="ECO:0000313" key="4">
    <source>
        <dbReference type="Proteomes" id="UP000585272"/>
    </source>
</evidence>
<dbReference type="PANTHER" id="PTHR41771">
    <property type="entry name" value="MEMBRANE PROTEIN-RELATED"/>
    <property type="match status" value="1"/>
</dbReference>
<protein>
    <submittedName>
        <fullName evidence="3">Putative membrane protein</fullName>
    </submittedName>
</protein>
<sequence length="462" mass="46932">MSFAPERPRRDGDDDPAAPPADRGGSGERPLGEHRAHGDRAPGEHHAQGAVHGHARHDRHDPAGWRAHVAFARTGAGRLLVAAVALLAVATVVGLVLLWPGEREAPAGVASGSGATVGAEVVRVIEGRCPGPAEQSCRSAVVAVDEGPRVRLDLGPSELVPDLDVGDAVRVQPVAVPEGLPKGAQAPEGAAPYVFAGVERRGTLLWLAVAFGAMVIAMARWRGLLAIAGFVLSLALVVRFVVPAILDGRPALLVALVGALAVMFVTVALTYGLTAQSAAAAVGIAITLSLATAVGALAIHTAKLDGRSGELASALTQSAGEVSLQGIVLAGLVLGCLGVLADMAVTQASAVMAVRRANPRLGARRLYREGYAVGRDHLVATTHTLMLAYAGATLPLLLVLQSGGVPTADALNLQDLSEPIVATLVGSMALLVSVPITTGLAAAVVARIPASALPEGGHDHAH</sequence>
<evidence type="ECO:0000256" key="1">
    <source>
        <dbReference type="SAM" id="MobiDB-lite"/>
    </source>
</evidence>
<feature type="region of interest" description="Disordered" evidence="1">
    <location>
        <begin position="1"/>
        <end position="60"/>
    </location>
</feature>
<name>A0A840IEV9_9ACTN</name>
<dbReference type="EMBL" id="JACHNU010000002">
    <property type="protein sequence ID" value="MBB4662761.1"/>
    <property type="molecule type" value="Genomic_DNA"/>
</dbReference>
<feature type="transmembrane region" description="Helical" evidence="2">
    <location>
        <begin position="203"/>
        <end position="219"/>
    </location>
</feature>
<keyword evidence="2" id="KW-1133">Transmembrane helix</keyword>
<evidence type="ECO:0000313" key="3">
    <source>
        <dbReference type="EMBL" id="MBB4662761.1"/>
    </source>
</evidence>
<dbReference type="RefSeq" id="WP_183342188.1">
    <property type="nucleotide sequence ID" value="NZ_JACHNU010000002.1"/>
</dbReference>
<dbReference type="InterPro" id="IPR012507">
    <property type="entry name" value="YibE_F"/>
</dbReference>
<feature type="transmembrane region" description="Helical" evidence="2">
    <location>
        <begin position="252"/>
        <end position="273"/>
    </location>
</feature>
<keyword evidence="2" id="KW-0472">Membrane</keyword>
<dbReference type="Proteomes" id="UP000585272">
    <property type="component" value="Unassembled WGS sequence"/>
</dbReference>
<gene>
    <name evidence="3" type="ORF">BDZ31_002347</name>
</gene>
<dbReference type="PANTHER" id="PTHR41771:SF1">
    <property type="entry name" value="MEMBRANE PROTEIN"/>
    <property type="match status" value="1"/>
</dbReference>
<reference evidence="3 4" key="1">
    <citation type="submission" date="2020-08" db="EMBL/GenBank/DDBJ databases">
        <title>Genomic Encyclopedia of Archaeal and Bacterial Type Strains, Phase II (KMG-II): from individual species to whole genera.</title>
        <authorList>
            <person name="Goeker M."/>
        </authorList>
    </citation>
    <scope>NUCLEOTIDE SEQUENCE [LARGE SCALE GENOMIC DNA]</scope>
    <source>
        <strain evidence="3 4">DSM 23288</strain>
    </source>
</reference>
<proteinExistence type="predicted"/>
<organism evidence="3 4">
    <name type="scientific">Conexibacter arvalis</name>
    <dbReference type="NCBI Taxonomy" id="912552"/>
    <lineage>
        <taxon>Bacteria</taxon>
        <taxon>Bacillati</taxon>
        <taxon>Actinomycetota</taxon>
        <taxon>Thermoleophilia</taxon>
        <taxon>Solirubrobacterales</taxon>
        <taxon>Conexibacteraceae</taxon>
        <taxon>Conexibacter</taxon>
    </lineage>
</organism>